<dbReference type="Pfam" id="PF03658">
    <property type="entry name" value="Ub-RnfH"/>
    <property type="match status" value="1"/>
</dbReference>
<dbReference type="AlphaFoldDB" id="A0A5C4RUA1"/>
<proteinExistence type="inferred from homology"/>
<comment type="caution">
    <text evidence="3">The sequence shown here is derived from an EMBL/GenBank/DDBJ whole genome shotgun (WGS) entry which is preliminary data.</text>
</comment>
<dbReference type="NCBIfam" id="NF002490">
    <property type="entry name" value="PRK01777.1"/>
    <property type="match status" value="1"/>
</dbReference>
<protein>
    <recommendedName>
        <fullName evidence="2">UPF0125 protein E1B00_01795</fullName>
    </recommendedName>
</protein>
<comment type="similarity">
    <text evidence="1 2">Belongs to the UPF0125 (RnfH) family.</text>
</comment>
<dbReference type="InterPro" id="IPR005346">
    <property type="entry name" value="RnfH"/>
</dbReference>
<keyword evidence="4" id="KW-1185">Reference proteome</keyword>
<dbReference type="InterPro" id="IPR016155">
    <property type="entry name" value="Mopterin_synth/thiamin_S_b"/>
</dbReference>
<dbReference type="Gene3D" id="3.10.20.280">
    <property type="entry name" value="RnfH-like"/>
    <property type="match status" value="1"/>
</dbReference>
<dbReference type="RefSeq" id="WP_139445031.1">
    <property type="nucleotide sequence ID" value="NZ_SMDR01000001.1"/>
</dbReference>
<evidence type="ECO:0000313" key="4">
    <source>
        <dbReference type="Proteomes" id="UP000305760"/>
    </source>
</evidence>
<sequence length="99" mass="10662">MAAPLRIDVVYALPERCFRVTVELPAGATVADALAAADMPERVPGLVVDPARLAVFGNAATPQTPLHDGDRVEILRPLLADPKQARRKRAQTAAKLSRR</sequence>
<reference evidence="3 4" key="1">
    <citation type="submission" date="2019-03" db="EMBL/GenBank/DDBJ databases">
        <title>Arenimonas daejeonensis sp. nov., isolated from compost.</title>
        <authorList>
            <person name="Jeon C.O."/>
        </authorList>
    </citation>
    <scope>NUCLEOTIDE SEQUENCE [LARGE SCALE GENOMIC DNA]</scope>
    <source>
        <strain evidence="3 4">R29</strain>
    </source>
</reference>
<organism evidence="3 4">
    <name type="scientific">Arenimonas terrae</name>
    <dbReference type="NCBI Taxonomy" id="2546226"/>
    <lineage>
        <taxon>Bacteria</taxon>
        <taxon>Pseudomonadati</taxon>
        <taxon>Pseudomonadota</taxon>
        <taxon>Gammaproteobacteria</taxon>
        <taxon>Lysobacterales</taxon>
        <taxon>Lysobacteraceae</taxon>
        <taxon>Arenimonas</taxon>
    </lineage>
</organism>
<evidence type="ECO:0000313" key="3">
    <source>
        <dbReference type="EMBL" id="TNJ34544.1"/>
    </source>
</evidence>
<dbReference type="PANTHER" id="PTHR37483:SF1">
    <property type="entry name" value="UPF0125 PROTEIN RATB"/>
    <property type="match status" value="1"/>
</dbReference>
<dbReference type="HAMAP" id="MF_00460">
    <property type="entry name" value="UPF0125_RnfH"/>
    <property type="match status" value="1"/>
</dbReference>
<dbReference type="PANTHER" id="PTHR37483">
    <property type="entry name" value="UPF0125 PROTEIN RATB"/>
    <property type="match status" value="1"/>
</dbReference>
<evidence type="ECO:0000256" key="2">
    <source>
        <dbReference type="HAMAP-Rule" id="MF_00460"/>
    </source>
</evidence>
<evidence type="ECO:0000256" key="1">
    <source>
        <dbReference type="ARBA" id="ARBA00010645"/>
    </source>
</evidence>
<dbReference type="OrthoDB" id="9796575at2"/>
<dbReference type="InterPro" id="IPR037021">
    <property type="entry name" value="RnfH_sf"/>
</dbReference>
<dbReference type="SUPFAM" id="SSF54285">
    <property type="entry name" value="MoaD/ThiS"/>
    <property type="match status" value="1"/>
</dbReference>
<dbReference type="Proteomes" id="UP000305760">
    <property type="component" value="Unassembled WGS sequence"/>
</dbReference>
<accession>A0A5C4RUA1</accession>
<name>A0A5C4RUA1_9GAMM</name>
<dbReference type="EMBL" id="SMDR01000001">
    <property type="protein sequence ID" value="TNJ34544.1"/>
    <property type="molecule type" value="Genomic_DNA"/>
</dbReference>
<gene>
    <name evidence="3" type="ORF">E1B00_01795</name>
</gene>